<gene>
    <name evidence="9" type="ORF">GCM10007939_17120</name>
</gene>
<keyword evidence="10" id="KW-1185">Reference proteome</keyword>
<dbReference type="PANTHER" id="PTHR11002:SF76">
    <property type="entry name" value="CARBONIC ANHYDRASE"/>
    <property type="match status" value="1"/>
</dbReference>
<evidence type="ECO:0000256" key="1">
    <source>
        <dbReference type="ARBA" id="ARBA00001947"/>
    </source>
</evidence>
<dbReference type="Gene3D" id="3.40.1050.10">
    <property type="entry name" value="Carbonic anhydrase"/>
    <property type="match status" value="1"/>
</dbReference>
<proteinExistence type="inferred from homology"/>
<reference evidence="10" key="1">
    <citation type="journal article" date="2019" name="Int. J. Syst. Evol. Microbiol.">
        <title>The Global Catalogue of Microorganisms (GCM) 10K type strain sequencing project: providing services to taxonomists for standard genome sequencing and annotation.</title>
        <authorList>
            <consortium name="The Broad Institute Genomics Platform"/>
            <consortium name="The Broad Institute Genome Sequencing Center for Infectious Disease"/>
            <person name="Wu L."/>
            <person name="Ma J."/>
        </authorList>
    </citation>
    <scope>NUCLEOTIDE SEQUENCE [LARGE SCALE GENOMIC DNA]</scope>
    <source>
        <strain evidence="10">NBRC 110140</strain>
    </source>
</reference>
<comment type="function">
    <text evidence="8">Reversible hydration of carbon dioxide.</text>
</comment>
<keyword evidence="5 8" id="KW-0862">Zinc</keyword>
<evidence type="ECO:0000256" key="8">
    <source>
        <dbReference type="RuleBase" id="RU003956"/>
    </source>
</evidence>
<dbReference type="EC" id="4.2.1.1" evidence="3 8"/>
<comment type="caution">
    <text evidence="9">The sequence shown here is derived from an EMBL/GenBank/DDBJ whole genome shotgun (WGS) entry which is preliminary data.</text>
</comment>
<dbReference type="EMBL" id="BSNN01000004">
    <property type="protein sequence ID" value="GLQ35429.1"/>
    <property type="molecule type" value="Genomic_DNA"/>
</dbReference>
<evidence type="ECO:0000313" key="10">
    <source>
        <dbReference type="Proteomes" id="UP001156694"/>
    </source>
</evidence>
<evidence type="ECO:0000256" key="3">
    <source>
        <dbReference type="ARBA" id="ARBA00012925"/>
    </source>
</evidence>
<dbReference type="CDD" id="cd00884">
    <property type="entry name" value="beta_CA_cladeB"/>
    <property type="match status" value="1"/>
</dbReference>
<evidence type="ECO:0000256" key="2">
    <source>
        <dbReference type="ARBA" id="ARBA00006217"/>
    </source>
</evidence>
<dbReference type="SUPFAM" id="SSF53056">
    <property type="entry name" value="beta-carbonic anhydrase, cab"/>
    <property type="match status" value="1"/>
</dbReference>
<dbReference type="Pfam" id="PF00484">
    <property type="entry name" value="Pro_CA"/>
    <property type="match status" value="1"/>
</dbReference>
<evidence type="ECO:0000256" key="7">
    <source>
        <dbReference type="ARBA" id="ARBA00048348"/>
    </source>
</evidence>
<dbReference type="PANTHER" id="PTHR11002">
    <property type="entry name" value="CARBONIC ANHYDRASE"/>
    <property type="match status" value="1"/>
</dbReference>
<name>A0ABQ5VW57_9RHOB</name>
<dbReference type="InterPro" id="IPR001765">
    <property type="entry name" value="Carbonic_anhydrase"/>
</dbReference>
<sequence>MTPVSTLPQNLITQYQDWRQNQFANSQEKFARLATEGQEPQAIVISCCDSRVLATTMFGADIGDFFMHRNIANLVPPYDTSGQHHGTASALEYAICALKVSSVIIMGHTKCGGVKGCHDMCSGKAPELEDNTSFVGRWIEILRPAYERVIAKGGSDADQVSALEREGIITSLDNLMSYPFVASRVEAGELAIHGAILDIHDGTIQQYNPATETFEML</sequence>
<dbReference type="SMART" id="SM00947">
    <property type="entry name" value="Pro_CA"/>
    <property type="match status" value="1"/>
</dbReference>
<protein>
    <recommendedName>
        <fullName evidence="3 8">Carbonic anhydrase</fullName>
        <ecNumber evidence="3 8">4.2.1.1</ecNumber>
    </recommendedName>
    <alternativeName>
        <fullName evidence="8">Carbonate dehydratase</fullName>
    </alternativeName>
</protein>
<comment type="similarity">
    <text evidence="2 8">Belongs to the beta-class carbonic anhydrase family.</text>
</comment>
<dbReference type="InterPro" id="IPR045066">
    <property type="entry name" value="Beta_CA_cladeB"/>
</dbReference>
<keyword evidence="4" id="KW-0479">Metal-binding</keyword>
<evidence type="ECO:0000256" key="4">
    <source>
        <dbReference type="ARBA" id="ARBA00022723"/>
    </source>
</evidence>
<dbReference type="Proteomes" id="UP001156694">
    <property type="component" value="Unassembled WGS sequence"/>
</dbReference>
<comment type="catalytic activity">
    <reaction evidence="7 8">
        <text>hydrogencarbonate + H(+) = CO2 + H2O</text>
        <dbReference type="Rhea" id="RHEA:10748"/>
        <dbReference type="ChEBI" id="CHEBI:15377"/>
        <dbReference type="ChEBI" id="CHEBI:15378"/>
        <dbReference type="ChEBI" id="CHEBI:16526"/>
        <dbReference type="ChEBI" id="CHEBI:17544"/>
        <dbReference type="EC" id="4.2.1.1"/>
    </reaction>
</comment>
<evidence type="ECO:0000313" key="9">
    <source>
        <dbReference type="EMBL" id="GLQ35429.1"/>
    </source>
</evidence>
<organism evidence="9 10">
    <name type="scientific">Amylibacter marinus</name>
    <dbReference type="NCBI Taxonomy" id="1475483"/>
    <lineage>
        <taxon>Bacteria</taxon>
        <taxon>Pseudomonadati</taxon>
        <taxon>Pseudomonadota</taxon>
        <taxon>Alphaproteobacteria</taxon>
        <taxon>Rhodobacterales</taxon>
        <taxon>Paracoccaceae</taxon>
        <taxon>Amylibacter</taxon>
    </lineage>
</organism>
<evidence type="ECO:0000256" key="5">
    <source>
        <dbReference type="ARBA" id="ARBA00022833"/>
    </source>
</evidence>
<dbReference type="InterPro" id="IPR036874">
    <property type="entry name" value="Carbonic_anhydrase_sf"/>
</dbReference>
<comment type="cofactor">
    <cofactor evidence="1">
        <name>Zn(2+)</name>
        <dbReference type="ChEBI" id="CHEBI:29105"/>
    </cofactor>
</comment>
<dbReference type="RefSeq" id="WP_284377851.1">
    <property type="nucleotide sequence ID" value="NZ_BSNN01000004.1"/>
</dbReference>
<accession>A0ABQ5VW57</accession>
<evidence type="ECO:0000256" key="6">
    <source>
        <dbReference type="ARBA" id="ARBA00023239"/>
    </source>
</evidence>
<dbReference type="PROSITE" id="PS00705">
    <property type="entry name" value="PROK_CO2_ANHYDRASE_2"/>
    <property type="match status" value="1"/>
</dbReference>
<dbReference type="InterPro" id="IPR015892">
    <property type="entry name" value="Carbonic_anhydrase_CS"/>
</dbReference>
<keyword evidence="6 8" id="KW-0456">Lyase</keyword>